<evidence type="ECO:0000313" key="5">
    <source>
        <dbReference type="Proteomes" id="UP000240880"/>
    </source>
</evidence>
<dbReference type="Gene3D" id="1.10.40.30">
    <property type="entry name" value="Fumarase/aspartase (C-terminal domain)"/>
    <property type="match status" value="1"/>
</dbReference>
<evidence type="ECO:0000313" key="4">
    <source>
        <dbReference type="EMBL" id="PSN83090.1"/>
    </source>
</evidence>
<dbReference type="UniPathway" id="UPA00068">
    <property type="reaction ID" value="UER00114"/>
</dbReference>
<dbReference type="InterPro" id="IPR008948">
    <property type="entry name" value="L-Aspartase-like"/>
</dbReference>
<dbReference type="NCBIfam" id="TIGR00838">
    <property type="entry name" value="argH"/>
    <property type="match status" value="1"/>
</dbReference>
<dbReference type="SUPFAM" id="SSF48557">
    <property type="entry name" value="L-aspartase-like"/>
    <property type="match status" value="1"/>
</dbReference>
<sequence length="469" mass="52031">MSILRGKRLKDQPLEIAKFTSSANTDQRIVEHVISINIAHTLSLLREGAIPRSDGVKCLKALLSLDPQKIDIAVSDEDVHVTIERLVSELAGPSGGFLNLAKSRNDQVATALRMEARRALANIALELCDLISALLTKAKAEQNSLMPYYTHLQRAQPTTVAHVLLAHAHALERDLERTFFVLKNVNLCPMGAAAGCGSTIKIDRKRIAKILAFDGVLQNTIDAVATRDFVLDAIFVASSIMSNLSVLCEHLILWSTKEFNFVRLSDEHVSTSSAMPHKRNPVVPEIIRAKSSQVVGKLIAAFSIVNALPYGYNLDLQELNALLFDTFDVTQQSLKIATQLVQKLEFLKESLDRATKDHSLCSTDLAEWLCVEKKIPYREAYHYVGDAIVHGDLKADKAQTLSVLDPQKSVQKRATEGGPSKLSTTFQIRALSAKIFKVKRRIFVKLKIFDEVPLKISQEAKKEVMNFDS</sequence>
<comment type="catalytic activity">
    <reaction evidence="1">
        <text>2-(N(omega)-L-arginino)succinate = fumarate + L-arginine</text>
        <dbReference type="Rhea" id="RHEA:24020"/>
        <dbReference type="ChEBI" id="CHEBI:29806"/>
        <dbReference type="ChEBI" id="CHEBI:32682"/>
        <dbReference type="ChEBI" id="CHEBI:57472"/>
        <dbReference type="EC" id="4.3.2.1"/>
    </reaction>
</comment>
<dbReference type="Proteomes" id="UP000240880">
    <property type="component" value="Unassembled WGS sequence"/>
</dbReference>
<comment type="caution">
    <text evidence="4">The sequence shown here is derived from an EMBL/GenBank/DDBJ whole genome shotgun (WGS) entry which is preliminary data.</text>
</comment>
<dbReference type="InterPro" id="IPR009049">
    <property type="entry name" value="Argininosuccinate_lyase"/>
</dbReference>
<keyword evidence="1 4" id="KW-0456">Lyase</keyword>
<dbReference type="InterPro" id="IPR022761">
    <property type="entry name" value="Fumarate_lyase_N"/>
</dbReference>
<dbReference type="CDD" id="cd01359">
    <property type="entry name" value="Argininosuccinate_lyase"/>
    <property type="match status" value="1"/>
</dbReference>
<dbReference type="PRINTS" id="PR00149">
    <property type="entry name" value="FUMRATELYASE"/>
</dbReference>
<dbReference type="GO" id="GO:0042450">
    <property type="term" value="P:L-arginine biosynthetic process via ornithine"/>
    <property type="evidence" value="ECO:0007669"/>
    <property type="project" value="UniProtKB-UniRule"/>
</dbReference>
<organism evidence="4 5">
    <name type="scientific">Candidatus Marsarchaeota G1 archaeon OSP_D</name>
    <dbReference type="NCBI Taxonomy" id="1978155"/>
    <lineage>
        <taxon>Archaea</taxon>
        <taxon>Candidatus Marsarchaeota</taxon>
        <taxon>Candidatus Marsarchaeota group 1</taxon>
    </lineage>
</organism>
<comment type="subcellular location">
    <subcellularLocation>
        <location evidence="1">Cytoplasm</location>
    </subcellularLocation>
</comment>
<dbReference type="EMBL" id="NEXC01000037">
    <property type="protein sequence ID" value="PSN83090.1"/>
    <property type="molecule type" value="Genomic_DNA"/>
</dbReference>
<dbReference type="InterPro" id="IPR000362">
    <property type="entry name" value="Fumarate_lyase_fam"/>
</dbReference>
<name>A0A2R6A9K5_9ARCH</name>
<accession>A0A2R6A9K5</accession>
<dbReference type="Gene3D" id="1.10.275.10">
    <property type="entry name" value="Fumarase/aspartase (N-terminal domain)"/>
    <property type="match status" value="1"/>
</dbReference>
<evidence type="ECO:0000256" key="1">
    <source>
        <dbReference type="HAMAP-Rule" id="MF_00006"/>
    </source>
</evidence>
<evidence type="ECO:0000259" key="3">
    <source>
        <dbReference type="Pfam" id="PF00206"/>
    </source>
</evidence>
<comment type="similarity">
    <text evidence="1">Belongs to the lyase 1 family. Argininosuccinate lyase subfamily.</text>
</comment>
<dbReference type="GO" id="GO:0005829">
    <property type="term" value="C:cytosol"/>
    <property type="evidence" value="ECO:0007669"/>
    <property type="project" value="TreeGrafter"/>
</dbReference>
<dbReference type="FunFam" id="1.20.200.10:FF:000015">
    <property type="entry name" value="argininosuccinate lyase isoform X2"/>
    <property type="match status" value="1"/>
</dbReference>
<dbReference type="Pfam" id="PF00206">
    <property type="entry name" value="Lyase_1"/>
    <property type="match status" value="1"/>
</dbReference>
<dbReference type="AlphaFoldDB" id="A0A2R6A9K5"/>
<dbReference type="Gene3D" id="1.20.200.10">
    <property type="entry name" value="Fumarase/aspartase (Central domain)"/>
    <property type="match status" value="1"/>
</dbReference>
<gene>
    <name evidence="1" type="primary">argH</name>
    <name evidence="4" type="ORF">B9Q01_05975</name>
</gene>
<dbReference type="HAMAP" id="MF_00006">
    <property type="entry name" value="Arg_succ_lyase"/>
    <property type="match status" value="1"/>
</dbReference>
<dbReference type="GO" id="GO:0004056">
    <property type="term" value="F:argininosuccinate lyase activity"/>
    <property type="evidence" value="ECO:0007669"/>
    <property type="project" value="UniProtKB-UniRule"/>
</dbReference>
<dbReference type="PANTHER" id="PTHR43814:SF1">
    <property type="entry name" value="ARGININOSUCCINATE LYASE"/>
    <property type="match status" value="1"/>
</dbReference>
<protein>
    <recommendedName>
        <fullName evidence="1 2">Argininosuccinate lyase</fullName>
        <shortName evidence="1">ASAL</shortName>
        <ecNumber evidence="1 2">4.3.2.1</ecNumber>
    </recommendedName>
    <alternativeName>
        <fullName evidence="1">Arginosuccinase</fullName>
    </alternativeName>
</protein>
<dbReference type="EC" id="4.3.2.1" evidence="1 2"/>
<keyword evidence="1" id="KW-0028">Amino-acid biosynthesis</keyword>
<keyword evidence="1" id="KW-0963">Cytoplasm</keyword>
<evidence type="ECO:0000256" key="2">
    <source>
        <dbReference type="NCBIfam" id="TIGR00838"/>
    </source>
</evidence>
<feature type="domain" description="Fumarate lyase N-terminal" evidence="3">
    <location>
        <begin position="17"/>
        <end position="296"/>
    </location>
</feature>
<keyword evidence="1" id="KW-0055">Arginine biosynthesis</keyword>
<dbReference type="PRINTS" id="PR00145">
    <property type="entry name" value="ARGSUCLYASE"/>
</dbReference>
<comment type="pathway">
    <text evidence="1">Amino-acid biosynthesis; L-arginine biosynthesis; L-arginine from L-ornithine and carbamoyl phosphate: step 3/3.</text>
</comment>
<dbReference type="InterPro" id="IPR024083">
    <property type="entry name" value="Fumarase/histidase_N"/>
</dbReference>
<reference evidence="4 5" key="1">
    <citation type="submission" date="2017-04" db="EMBL/GenBank/DDBJ databases">
        <title>Novel microbial lineages endemic to geothermal iron-oxide mats fill important gaps in the evolutionary history of Archaea.</title>
        <authorList>
            <person name="Jay Z.J."/>
            <person name="Beam J.P."/>
            <person name="Dlakic M."/>
            <person name="Rusch D.B."/>
            <person name="Kozubal M.A."/>
            <person name="Inskeep W.P."/>
        </authorList>
    </citation>
    <scope>NUCLEOTIDE SEQUENCE [LARGE SCALE GENOMIC DNA]</scope>
    <source>
        <strain evidence="4">OSP_D</strain>
    </source>
</reference>
<dbReference type="PANTHER" id="PTHR43814">
    <property type="entry name" value="ARGININOSUCCINATE LYASE"/>
    <property type="match status" value="1"/>
</dbReference>
<proteinExistence type="inferred from homology"/>